<dbReference type="AlphaFoldDB" id="A0AAD5I7Q8"/>
<feature type="region of interest" description="Disordered" evidence="1">
    <location>
        <begin position="126"/>
        <end position="146"/>
    </location>
</feature>
<gene>
    <name evidence="2" type="ORF">LWI28_020726</name>
</gene>
<organism evidence="2 3">
    <name type="scientific">Acer negundo</name>
    <name type="common">Box elder</name>
    <dbReference type="NCBI Taxonomy" id="4023"/>
    <lineage>
        <taxon>Eukaryota</taxon>
        <taxon>Viridiplantae</taxon>
        <taxon>Streptophyta</taxon>
        <taxon>Embryophyta</taxon>
        <taxon>Tracheophyta</taxon>
        <taxon>Spermatophyta</taxon>
        <taxon>Magnoliopsida</taxon>
        <taxon>eudicotyledons</taxon>
        <taxon>Gunneridae</taxon>
        <taxon>Pentapetalae</taxon>
        <taxon>rosids</taxon>
        <taxon>malvids</taxon>
        <taxon>Sapindales</taxon>
        <taxon>Sapindaceae</taxon>
        <taxon>Hippocastanoideae</taxon>
        <taxon>Acereae</taxon>
        <taxon>Acer</taxon>
    </lineage>
</organism>
<keyword evidence="3" id="KW-1185">Reference proteome</keyword>
<protein>
    <submittedName>
        <fullName evidence="2">Uncharacterized protein</fullName>
    </submittedName>
</protein>
<dbReference type="EMBL" id="JAJSOW010000108">
    <property type="protein sequence ID" value="KAI9154088.1"/>
    <property type="molecule type" value="Genomic_DNA"/>
</dbReference>
<name>A0AAD5I7Q8_ACENE</name>
<evidence type="ECO:0000256" key="1">
    <source>
        <dbReference type="SAM" id="MobiDB-lite"/>
    </source>
</evidence>
<evidence type="ECO:0000313" key="2">
    <source>
        <dbReference type="EMBL" id="KAI9154088.1"/>
    </source>
</evidence>
<reference evidence="2" key="2">
    <citation type="submission" date="2023-02" db="EMBL/GenBank/DDBJ databases">
        <authorList>
            <person name="Swenson N.G."/>
            <person name="Wegrzyn J.L."/>
            <person name="Mcevoy S.L."/>
        </authorList>
    </citation>
    <scope>NUCLEOTIDE SEQUENCE</scope>
    <source>
        <strain evidence="2">91603</strain>
        <tissue evidence="2">Leaf</tissue>
    </source>
</reference>
<reference evidence="2" key="1">
    <citation type="journal article" date="2022" name="Plant J.">
        <title>Strategies of tolerance reflected in two North American maple genomes.</title>
        <authorList>
            <person name="McEvoy S.L."/>
            <person name="Sezen U.U."/>
            <person name="Trouern-Trend A."/>
            <person name="McMahon S.M."/>
            <person name="Schaberg P.G."/>
            <person name="Yang J."/>
            <person name="Wegrzyn J.L."/>
            <person name="Swenson N.G."/>
        </authorList>
    </citation>
    <scope>NUCLEOTIDE SEQUENCE</scope>
    <source>
        <strain evidence="2">91603</strain>
    </source>
</reference>
<evidence type="ECO:0000313" key="3">
    <source>
        <dbReference type="Proteomes" id="UP001064489"/>
    </source>
</evidence>
<dbReference type="PANTHER" id="PTHR31973">
    <property type="entry name" value="POLYPROTEIN, PUTATIVE-RELATED"/>
    <property type="match status" value="1"/>
</dbReference>
<sequence length="146" mass="16414">MKTESLLAYNWLVGNDANHWSKAFFKDTILCDIVCNNMCEVFNAAIIVAQDKPVITMMEMIRNYLMTRLVRKRTELEKLSHQIGPKVFRFVEEIKQESVSNAILSTVETTLTKKCGKEGHNRATCGKMGEGTDSVATIEGGSQVEH</sequence>
<accession>A0AAD5I7Q8</accession>
<comment type="caution">
    <text evidence="2">The sequence shown here is derived from an EMBL/GenBank/DDBJ whole genome shotgun (WGS) entry which is preliminary data.</text>
</comment>
<dbReference type="Proteomes" id="UP001064489">
    <property type="component" value="Chromosome 11"/>
</dbReference>
<dbReference type="PANTHER" id="PTHR31973:SF199">
    <property type="entry name" value="SWIM-TYPE DOMAIN-CONTAINING PROTEIN"/>
    <property type="match status" value="1"/>
</dbReference>
<proteinExistence type="predicted"/>